<evidence type="ECO:0000256" key="2">
    <source>
        <dbReference type="ARBA" id="ARBA00022722"/>
    </source>
</evidence>
<comment type="function">
    <text evidence="6">RNaseP catalyzes the removal of the 5'-leader sequence from pre-tRNA to produce the mature 5'-terminus. It can also cleave other RNA substrates such as 4.5S RNA. The protein component plays an auxiliary but essential role in vivo by binding to the 5'-leader sequence and broadening the substrate specificity of the ribozyme.</text>
</comment>
<dbReference type="InterPro" id="IPR000100">
    <property type="entry name" value="RNase_P"/>
</dbReference>
<keyword evidence="1 6" id="KW-0819">tRNA processing</keyword>
<comment type="similarity">
    <text evidence="6">Belongs to the RnpA family.</text>
</comment>
<dbReference type="Pfam" id="PF00825">
    <property type="entry name" value="Ribonuclease_P"/>
    <property type="match status" value="1"/>
</dbReference>
<keyword evidence="2 6" id="KW-0540">Nuclease</keyword>
<dbReference type="SUPFAM" id="SSF54211">
    <property type="entry name" value="Ribosomal protein S5 domain 2-like"/>
    <property type="match status" value="1"/>
</dbReference>
<gene>
    <name evidence="6 8" type="primary">rnpA</name>
    <name evidence="8" type="ORF">WMO45_08680</name>
</gene>
<dbReference type="Proteomes" id="UP001440599">
    <property type="component" value="Unassembled WGS sequence"/>
</dbReference>
<dbReference type="HAMAP" id="MF_00227">
    <property type="entry name" value="RNase_P"/>
    <property type="match status" value="1"/>
</dbReference>
<evidence type="ECO:0000313" key="8">
    <source>
        <dbReference type="EMBL" id="MEQ2456596.1"/>
    </source>
</evidence>
<evidence type="ECO:0000256" key="6">
    <source>
        <dbReference type="HAMAP-Rule" id="MF_00227"/>
    </source>
</evidence>
<keyword evidence="3 6" id="KW-0255">Endonuclease</keyword>
<comment type="catalytic activity">
    <reaction evidence="6">
        <text>Endonucleolytic cleavage of RNA, removing 5'-extranucleotides from tRNA precursor.</text>
        <dbReference type="EC" id="3.1.26.5"/>
    </reaction>
</comment>
<evidence type="ECO:0000256" key="7">
    <source>
        <dbReference type="NCBIfam" id="TIGR00188"/>
    </source>
</evidence>
<comment type="subunit">
    <text evidence="6">Consists of a catalytic RNA component (M1 or rnpB) and a protein subunit.</text>
</comment>
<evidence type="ECO:0000256" key="4">
    <source>
        <dbReference type="ARBA" id="ARBA00022801"/>
    </source>
</evidence>
<keyword evidence="4 6" id="KW-0378">Hydrolase</keyword>
<organism evidence="8 9">
    <name type="scientific">Flavonifractor hominis</name>
    <dbReference type="NCBI Taxonomy" id="3133178"/>
    <lineage>
        <taxon>Bacteria</taxon>
        <taxon>Bacillati</taxon>
        <taxon>Bacillota</taxon>
        <taxon>Clostridia</taxon>
        <taxon>Eubacteriales</taxon>
        <taxon>Oscillospiraceae</taxon>
        <taxon>Flavonifractor</taxon>
    </lineage>
</organism>
<dbReference type="InterPro" id="IPR014721">
    <property type="entry name" value="Ribsml_uS5_D2-typ_fold_subgr"/>
</dbReference>
<dbReference type="PANTHER" id="PTHR33992:SF1">
    <property type="entry name" value="RIBONUCLEASE P PROTEIN COMPONENT"/>
    <property type="match status" value="1"/>
</dbReference>
<dbReference type="GO" id="GO:0004526">
    <property type="term" value="F:ribonuclease P activity"/>
    <property type="evidence" value="ECO:0007669"/>
    <property type="project" value="UniProtKB-EC"/>
</dbReference>
<dbReference type="Gene3D" id="3.30.230.10">
    <property type="match status" value="1"/>
</dbReference>
<proteinExistence type="inferred from homology"/>
<evidence type="ECO:0000256" key="3">
    <source>
        <dbReference type="ARBA" id="ARBA00022759"/>
    </source>
</evidence>
<comment type="caution">
    <text evidence="8">The sequence shown here is derived from an EMBL/GenBank/DDBJ whole genome shotgun (WGS) entry which is preliminary data.</text>
</comment>
<dbReference type="EC" id="3.1.26.5" evidence="6 7"/>
<dbReference type="PANTHER" id="PTHR33992">
    <property type="entry name" value="RIBONUCLEASE P PROTEIN COMPONENT"/>
    <property type="match status" value="1"/>
</dbReference>
<keyword evidence="9" id="KW-1185">Reference proteome</keyword>
<evidence type="ECO:0000313" key="9">
    <source>
        <dbReference type="Proteomes" id="UP001440599"/>
    </source>
</evidence>
<dbReference type="RefSeq" id="WP_349140247.1">
    <property type="nucleotide sequence ID" value="NZ_JBBMFT010000004.1"/>
</dbReference>
<accession>A0ABV1EPS3</accession>
<evidence type="ECO:0000256" key="1">
    <source>
        <dbReference type="ARBA" id="ARBA00022694"/>
    </source>
</evidence>
<dbReference type="InterPro" id="IPR020568">
    <property type="entry name" value="Ribosomal_Su5_D2-typ_SF"/>
</dbReference>
<evidence type="ECO:0000256" key="5">
    <source>
        <dbReference type="ARBA" id="ARBA00022884"/>
    </source>
</evidence>
<dbReference type="NCBIfam" id="TIGR00188">
    <property type="entry name" value="rnpA"/>
    <property type="match status" value="1"/>
</dbReference>
<name>A0ABV1EPS3_9FIRM</name>
<keyword evidence="5 6" id="KW-0694">RNA-binding</keyword>
<reference evidence="8 9" key="1">
    <citation type="submission" date="2024-03" db="EMBL/GenBank/DDBJ databases">
        <title>Human intestinal bacterial collection.</title>
        <authorList>
            <person name="Pauvert C."/>
            <person name="Hitch T.C.A."/>
            <person name="Clavel T."/>
        </authorList>
    </citation>
    <scope>NUCLEOTIDE SEQUENCE [LARGE SCALE GENOMIC DNA]</scope>
    <source>
        <strain evidence="8 9">CLA-AP-H34</strain>
    </source>
</reference>
<protein>
    <recommendedName>
        <fullName evidence="6 7">Ribonuclease P protein component</fullName>
        <shortName evidence="6">RNase P protein</shortName>
        <shortName evidence="6">RNaseP protein</shortName>
        <ecNumber evidence="6 7">3.1.26.5</ecNumber>
    </recommendedName>
    <alternativeName>
        <fullName evidence="6">Protein C5</fullName>
    </alternativeName>
</protein>
<sequence length="117" mass="13479">MKQTIALKQNHLFRRLYGRGKNAVDPCLALYCQKNRLGYNRLGITVGVKLGKAVVRNRTRRRIREAYRLHEGQFASGYDLVVVARVRAGHSRYREIERSLLRLAGRLELLCVKEGQA</sequence>
<dbReference type="EMBL" id="JBBMFT010000004">
    <property type="protein sequence ID" value="MEQ2456596.1"/>
    <property type="molecule type" value="Genomic_DNA"/>
</dbReference>